<feature type="domain" description="N-acetyltransferase" evidence="1">
    <location>
        <begin position="107"/>
        <end position="279"/>
    </location>
</feature>
<dbReference type="SUPFAM" id="SSF55729">
    <property type="entry name" value="Acyl-CoA N-acyltransferases (Nat)"/>
    <property type="match status" value="1"/>
</dbReference>
<gene>
    <name evidence="2" type="ORF">B0T17DRAFT_483451</name>
</gene>
<organism evidence="2 3">
    <name type="scientific">Bombardia bombarda</name>
    <dbReference type="NCBI Taxonomy" id="252184"/>
    <lineage>
        <taxon>Eukaryota</taxon>
        <taxon>Fungi</taxon>
        <taxon>Dikarya</taxon>
        <taxon>Ascomycota</taxon>
        <taxon>Pezizomycotina</taxon>
        <taxon>Sordariomycetes</taxon>
        <taxon>Sordariomycetidae</taxon>
        <taxon>Sordariales</taxon>
        <taxon>Lasiosphaeriaceae</taxon>
        <taxon>Bombardia</taxon>
    </lineage>
</organism>
<keyword evidence="3" id="KW-1185">Reference proteome</keyword>
<comment type="caution">
    <text evidence="2">The sequence shown here is derived from an EMBL/GenBank/DDBJ whole genome shotgun (WGS) entry which is preliminary data.</text>
</comment>
<sequence length="290" mass="32472">MGTPFVSLLKPSTSLSHYDRTLPPSEQIHPSIPTTFRDAMIVREQVYVHEQGVPLPNEFDTDDPRACHWVVYASISQVVAREERCPWTNDIVTPRRSETKSVPIGTIRLVPFPHPPHPRNGGVYVDGMLTNAGEPEAKVPVVAPLTESEMRRLNGSLLPFTRDRATDMHDGLEPYVKLGRLAVVKEFRGRGIAGLLIRAALGWMQENPTYFNPSVATLGFGRLCADTNRDVPKWHGLFCCHAQDDAIPVWSKHGFKADEAIGHWLEEGIPHVGMFLRLPVDLETHRLQAL</sequence>
<proteinExistence type="predicted"/>
<name>A0AA39XJC8_9PEZI</name>
<protein>
    <submittedName>
        <fullName evidence="2">Acyl-CoA N-acyltransferase</fullName>
    </submittedName>
</protein>
<evidence type="ECO:0000313" key="3">
    <source>
        <dbReference type="Proteomes" id="UP001174934"/>
    </source>
</evidence>
<dbReference type="AlphaFoldDB" id="A0AA39XJC8"/>
<dbReference type="InterPro" id="IPR016181">
    <property type="entry name" value="Acyl_CoA_acyltransferase"/>
</dbReference>
<dbReference type="Proteomes" id="UP001174934">
    <property type="component" value="Unassembled WGS sequence"/>
</dbReference>
<dbReference type="CDD" id="cd04301">
    <property type="entry name" value="NAT_SF"/>
    <property type="match status" value="1"/>
</dbReference>
<dbReference type="Gene3D" id="3.40.630.30">
    <property type="match status" value="1"/>
</dbReference>
<dbReference type="InterPro" id="IPR000182">
    <property type="entry name" value="GNAT_dom"/>
</dbReference>
<evidence type="ECO:0000259" key="1">
    <source>
        <dbReference type="PROSITE" id="PS51186"/>
    </source>
</evidence>
<evidence type="ECO:0000313" key="2">
    <source>
        <dbReference type="EMBL" id="KAK0634347.1"/>
    </source>
</evidence>
<dbReference type="PROSITE" id="PS51186">
    <property type="entry name" value="GNAT"/>
    <property type="match status" value="1"/>
</dbReference>
<dbReference type="GO" id="GO:0016747">
    <property type="term" value="F:acyltransferase activity, transferring groups other than amino-acyl groups"/>
    <property type="evidence" value="ECO:0007669"/>
    <property type="project" value="InterPro"/>
</dbReference>
<reference evidence="2" key="1">
    <citation type="submission" date="2023-06" db="EMBL/GenBank/DDBJ databases">
        <title>Genome-scale phylogeny and comparative genomics of the fungal order Sordariales.</title>
        <authorList>
            <consortium name="Lawrence Berkeley National Laboratory"/>
            <person name="Hensen N."/>
            <person name="Bonometti L."/>
            <person name="Westerberg I."/>
            <person name="Brannstrom I.O."/>
            <person name="Guillou S."/>
            <person name="Cros-Aarteil S."/>
            <person name="Calhoun S."/>
            <person name="Haridas S."/>
            <person name="Kuo A."/>
            <person name="Mondo S."/>
            <person name="Pangilinan J."/>
            <person name="Riley R."/>
            <person name="LaButti K."/>
            <person name="Andreopoulos B."/>
            <person name="Lipzen A."/>
            <person name="Chen C."/>
            <person name="Yanf M."/>
            <person name="Daum C."/>
            <person name="Ng V."/>
            <person name="Clum A."/>
            <person name="Steindorff A."/>
            <person name="Ohm R."/>
            <person name="Martin F."/>
            <person name="Silar P."/>
            <person name="Natvig D."/>
            <person name="Lalanne C."/>
            <person name="Gautier V."/>
            <person name="Ament-velasquez S.L."/>
            <person name="Kruys A."/>
            <person name="Hutchinson M.I."/>
            <person name="Powell A.J."/>
            <person name="Barry K."/>
            <person name="Miller A.N."/>
            <person name="Grigoriev I.V."/>
            <person name="Debuchy R."/>
            <person name="Gladieux P."/>
            <person name="Thoren M.H."/>
            <person name="Johannesson H."/>
        </authorList>
    </citation>
    <scope>NUCLEOTIDE SEQUENCE</scope>
    <source>
        <strain evidence="2">SMH3391-2</strain>
    </source>
</reference>
<accession>A0AA39XJC8</accession>
<dbReference type="EMBL" id="JAULSR010000001">
    <property type="protein sequence ID" value="KAK0634347.1"/>
    <property type="molecule type" value="Genomic_DNA"/>
</dbReference>